<dbReference type="EMBL" id="LNFO01004205">
    <property type="protein sequence ID" value="KUF81347.1"/>
    <property type="molecule type" value="Genomic_DNA"/>
</dbReference>
<gene>
    <name evidence="3" type="ORF">AM587_10016543</name>
</gene>
<sequence length="181" mass="20477">MKPPLMFVISKFALIAAGRMALNVNIPSTNGLHVEFTAGWKCLKFYGCNWWKPATGVYWARLPENAFAAFHESTTCYAGGKPKTRVYYTKQGDIWGSHAFETPMAIRSMMIGFNKNYTRRPRIIYYDPHCRLIDTDYENSTYDGATNNEDVEMAANSSGLWSDDDTTNGGLSSNWTTRLPE</sequence>
<evidence type="ECO:0000256" key="2">
    <source>
        <dbReference type="SAM" id="SignalP"/>
    </source>
</evidence>
<dbReference type="AlphaFoldDB" id="A0A0W8CBC7"/>
<comment type="caution">
    <text evidence="3">The sequence shown here is derived from an EMBL/GenBank/DDBJ whole genome shotgun (WGS) entry which is preliminary data.</text>
</comment>
<feature type="compositionally biased region" description="Polar residues" evidence="1">
    <location>
        <begin position="167"/>
        <end position="181"/>
    </location>
</feature>
<feature type="signal peptide" evidence="2">
    <location>
        <begin position="1"/>
        <end position="21"/>
    </location>
</feature>
<keyword evidence="2" id="KW-0732">Signal</keyword>
<proteinExistence type="predicted"/>
<evidence type="ECO:0000256" key="1">
    <source>
        <dbReference type="SAM" id="MobiDB-lite"/>
    </source>
</evidence>
<protein>
    <submittedName>
        <fullName evidence="3">Uncharacterized protein</fullName>
    </submittedName>
</protein>
<evidence type="ECO:0000313" key="3">
    <source>
        <dbReference type="EMBL" id="KUF81347.1"/>
    </source>
</evidence>
<reference evidence="3 4" key="1">
    <citation type="submission" date="2015-11" db="EMBL/GenBank/DDBJ databases">
        <title>Genomes and virulence difference between two physiological races of Phytophthora nicotianae.</title>
        <authorList>
            <person name="Liu H."/>
            <person name="Ma X."/>
            <person name="Yu H."/>
            <person name="Fang D."/>
            <person name="Li Y."/>
            <person name="Wang X."/>
            <person name="Wang W."/>
            <person name="Dong Y."/>
            <person name="Xiao B."/>
        </authorList>
    </citation>
    <scope>NUCLEOTIDE SEQUENCE [LARGE SCALE GENOMIC DNA]</scope>
    <source>
        <strain evidence="4">race 0</strain>
    </source>
</reference>
<feature type="region of interest" description="Disordered" evidence="1">
    <location>
        <begin position="158"/>
        <end position="181"/>
    </location>
</feature>
<name>A0A0W8CBC7_PHYNI</name>
<dbReference type="Proteomes" id="UP000052943">
    <property type="component" value="Unassembled WGS sequence"/>
</dbReference>
<accession>A0A0W8CBC7</accession>
<dbReference type="OrthoDB" id="109447at2759"/>
<organism evidence="3 4">
    <name type="scientific">Phytophthora nicotianae</name>
    <name type="common">Potato buckeye rot agent</name>
    <name type="synonym">Phytophthora parasitica</name>
    <dbReference type="NCBI Taxonomy" id="4792"/>
    <lineage>
        <taxon>Eukaryota</taxon>
        <taxon>Sar</taxon>
        <taxon>Stramenopiles</taxon>
        <taxon>Oomycota</taxon>
        <taxon>Peronosporomycetes</taxon>
        <taxon>Peronosporales</taxon>
        <taxon>Peronosporaceae</taxon>
        <taxon>Phytophthora</taxon>
    </lineage>
</organism>
<evidence type="ECO:0000313" key="4">
    <source>
        <dbReference type="Proteomes" id="UP000052943"/>
    </source>
</evidence>
<feature type="chain" id="PRO_5006940349" evidence="2">
    <location>
        <begin position="22"/>
        <end position="181"/>
    </location>
</feature>